<dbReference type="OrthoDB" id="873993at2"/>
<dbReference type="Gene3D" id="2.60.40.1120">
    <property type="entry name" value="Carboxypeptidase-like, regulatory domain"/>
    <property type="match status" value="1"/>
</dbReference>
<feature type="transmembrane region" description="Helical" evidence="1">
    <location>
        <begin position="14"/>
        <end position="40"/>
    </location>
</feature>
<sequence>MTGQRLPRTGYSCFLFRIITLLSTICWRIVVPVIVGFGLLSGCGRPLLPARPLRLSGHVVDRHTGQAVAGATVWVYGQRGSGLALGGYSAVNEPHAADADGFFRFAFLPDPGGSYLLLASAPPGYETLWGEAPGIGRHRRRKHLRLPMQAPAYVRVQLLDTLPLTKAWITVYGYSGGADEFSLPGSQSYVRRLDAHEPRRVSWNIITENGVRYEGYKDLLVNGLDTVTLKIRF</sequence>
<keyword evidence="1" id="KW-0812">Transmembrane</keyword>
<dbReference type="AlphaFoldDB" id="A0A4Z0PUZ3"/>
<keyword evidence="3" id="KW-1185">Reference proteome</keyword>
<dbReference type="Proteomes" id="UP000297549">
    <property type="component" value="Unassembled WGS sequence"/>
</dbReference>
<organism evidence="2 3">
    <name type="scientific">Hymenobacter aquaticus</name>
    <dbReference type="NCBI Taxonomy" id="1867101"/>
    <lineage>
        <taxon>Bacteria</taxon>
        <taxon>Pseudomonadati</taxon>
        <taxon>Bacteroidota</taxon>
        <taxon>Cytophagia</taxon>
        <taxon>Cytophagales</taxon>
        <taxon>Hymenobacteraceae</taxon>
        <taxon>Hymenobacter</taxon>
    </lineage>
</organism>
<proteinExistence type="predicted"/>
<reference evidence="2 3" key="1">
    <citation type="submission" date="2019-04" db="EMBL/GenBank/DDBJ databases">
        <authorList>
            <person name="Feng G."/>
            <person name="Zhang J."/>
            <person name="Zhu H."/>
        </authorList>
    </citation>
    <scope>NUCLEOTIDE SEQUENCE [LARGE SCALE GENOMIC DNA]</scope>
    <source>
        <strain evidence="2 3">JCM 31653</strain>
    </source>
</reference>
<dbReference type="InterPro" id="IPR008969">
    <property type="entry name" value="CarboxyPept-like_regulatory"/>
</dbReference>
<evidence type="ECO:0008006" key="4">
    <source>
        <dbReference type="Google" id="ProtNLM"/>
    </source>
</evidence>
<comment type="caution">
    <text evidence="2">The sequence shown here is derived from an EMBL/GenBank/DDBJ whole genome shotgun (WGS) entry which is preliminary data.</text>
</comment>
<dbReference type="EMBL" id="SRLC01000002">
    <property type="protein sequence ID" value="TGE21315.1"/>
    <property type="molecule type" value="Genomic_DNA"/>
</dbReference>
<name>A0A4Z0PUZ3_9BACT</name>
<keyword evidence="1" id="KW-0472">Membrane</keyword>
<protein>
    <recommendedName>
        <fullName evidence="4">Carboxypeptidase regulatory-like domain-containing protein</fullName>
    </recommendedName>
</protein>
<evidence type="ECO:0000256" key="1">
    <source>
        <dbReference type="SAM" id="Phobius"/>
    </source>
</evidence>
<keyword evidence="1" id="KW-1133">Transmembrane helix</keyword>
<evidence type="ECO:0000313" key="3">
    <source>
        <dbReference type="Proteomes" id="UP000297549"/>
    </source>
</evidence>
<accession>A0A4Z0PUZ3</accession>
<dbReference type="SUPFAM" id="SSF49464">
    <property type="entry name" value="Carboxypeptidase regulatory domain-like"/>
    <property type="match status" value="1"/>
</dbReference>
<evidence type="ECO:0000313" key="2">
    <source>
        <dbReference type="EMBL" id="TGE21315.1"/>
    </source>
</evidence>
<gene>
    <name evidence="2" type="ORF">E5K00_13575</name>
</gene>